<organism evidence="7 8">
    <name type="scientific">Phlebotomus papatasi</name>
    <name type="common">Sandfly</name>
    <dbReference type="NCBI Taxonomy" id="29031"/>
    <lineage>
        <taxon>Eukaryota</taxon>
        <taxon>Metazoa</taxon>
        <taxon>Ecdysozoa</taxon>
        <taxon>Arthropoda</taxon>
        <taxon>Hexapoda</taxon>
        <taxon>Insecta</taxon>
        <taxon>Pterygota</taxon>
        <taxon>Neoptera</taxon>
        <taxon>Endopterygota</taxon>
        <taxon>Diptera</taxon>
        <taxon>Nematocera</taxon>
        <taxon>Psychodoidea</taxon>
        <taxon>Psychodidae</taxon>
        <taxon>Phlebotomus</taxon>
        <taxon>Phlebotomus</taxon>
    </lineage>
</organism>
<evidence type="ECO:0000256" key="5">
    <source>
        <dbReference type="ARBA" id="ARBA00023136"/>
    </source>
</evidence>
<reference evidence="7" key="1">
    <citation type="submission" date="2022-08" db="UniProtKB">
        <authorList>
            <consortium name="EnsemblMetazoa"/>
        </authorList>
    </citation>
    <scope>IDENTIFICATION</scope>
    <source>
        <strain evidence="7">Israel</strain>
    </source>
</reference>
<keyword evidence="4 6" id="KW-1133">Transmembrane helix</keyword>
<feature type="transmembrane region" description="Helical" evidence="6">
    <location>
        <begin position="16"/>
        <end position="39"/>
    </location>
</feature>
<dbReference type="GO" id="GO:0005886">
    <property type="term" value="C:plasma membrane"/>
    <property type="evidence" value="ECO:0007669"/>
    <property type="project" value="UniProtKB-SubCell"/>
</dbReference>
<evidence type="ECO:0000313" key="8">
    <source>
        <dbReference type="Proteomes" id="UP000092462"/>
    </source>
</evidence>
<name>A0A3F2ZEI0_PHLPP</name>
<feature type="transmembrane region" description="Helical" evidence="6">
    <location>
        <begin position="269"/>
        <end position="289"/>
    </location>
</feature>
<dbReference type="VEuPathDB" id="VectorBase:PPAI013242"/>
<dbReference type="InterPro" id="IPR013604">
    <property type="entry name" value="7TM_chemorcpt"/>
</dbReference>
<evidence type="ECO:0000256" key="1">
    <source>
        <dbReference type="ARBA" id="ARBA00004651"/>
    </source>
</evidence>
<feature type="transmembrane region" description="Helical" evidence="6">
    <location>
        <begin position="168"/>
        <end position="196"/>
    </location>
</feature>
<keyword evidence="6" id="KW-0807">Transducer</keyword>
<comment type="caution">
    <text evidence="6">Lacks conserved residue(s) required for the propagation of feature annotation.</text>
</comment>
<comment type="subcellular location">
    <subcellularLocation>
        <location evidence="1 6">Cell membrane</location>
        <topology evidence="1 6">Multi-pass membrane protein</topology>
    </subcellularLocation>
</comment>
<feature type="transmembrane region" description="Helical" evidence="6">
    <location>
        <begin position="232"/>
        <end position="257"/>
    </location>
</feature>
<keyword evidence="5 6" id="KW-0472">Membrane</keyword>
<dbReference type="EMBL" id="AJVK01002323">
    <property type="status" value="NOT_ANNOTATED_CDS"/>
    <property type="molecule type" value="Genomic_DNA"/>
</dbReference>
<comment type="function">
    <text evidence="6">Gustatory receptor which mediates acceptance or avoidance behavior, depending on its substrates.</text>
</comment>
<dbReference type="AlphaFoldDB" id="A0A3F2ZEI0"/>
<dbReference type="Pfam" id="PF08395">
    <property type="entry name" value="7tm_7"/>
    <property type="match status" value="1"/>
</dbReference>
<evidence type="ECO:0000256" key="3">
    <source>
        <dbReference type="ARBA" id="ARBA00022692"/>
    </source>
</evidence>
<evidence type="ECO:0000256" key="4">
    <source>
        <dbReference type="ARBA" id="ARBA00022989"/>
    </source>
</evidence>
<protein>
    <recommendedName>
        <fullName evidence="6">Gustatory receptor</fullName>
    </recommendedName>
</protein>
<dbReference type="GO" id="GO:0050909">
    <property type="term" value="P:sensory perception of taste"/>
    <property type="evidence" value="ECO:0007669"/>
    <property type="project" value="InterPro"/>
</dbReference>
<accession>A0A3F2ZEI0</accession>
<comment type="similarity">
    <text evidence="6">Belongs to the insect chemoreceptor superfamily. Gustatory receptor (GR) family.</text>
</comment>
<keyword evidence="2 6" id="KW-1003">Cell membrane</keyword>
<keyword evidence="3 6" id="KW-0812">Transmembrane</keyword>
<feature type="transmembrane region" description="Helical" evidence="6">
    <location>
        <begin position="134"/>
        <end position="156"/>
    </location>
</feature>
<feature type="transmembrane region" description="Helical" evidence="6">
    <location>
        <begin position="357"/>
        <end position="376"/>
    </location>
</feature>
<proteinExistence type="inferred from homology"/>
<dbReference type="Proteomes" id="UP000092462">
    <property type="component" value="Unassembled WGS sequence"/>
</dbReference>
<dbReference type="EnsemblMetazoa" id="PPAI013242-RA">
    <property type="protein sequence ID" value="PPAI013242-PA"/>
    <property type="gene ID" value="PPAI013242"/>
</dbReference>
<evidence type="ECO:0000313" key="7">
    <source>
        <dbReference type="EnsemblMetazoa" id="PPAI013242-PA"/>
    </source>
</evidence>
<feature type="transmembrane region" description="Helical" evidence="6">
    <location>
        <begin position="76"/>
        <end position="98"/>
    </location>
</feature>
<evidence type="ECO:0000256" key="6">
    <source>
        <dbReference type="RuleBase" id="RU363108"/>
    </source>
</evidence>
<feature type="transmembrane region" description="Helical" evidence="6">
    <location>
        <begin position="46"/>
        <end position="64"/>
    </location>
</feature>
<keyword evidence="8" id="KW-1185">Reference proteome</keyword>
<dbReference type="GO" id="GO:0007165">
    <property type="term" value="P:signal transduction"/>
    <property type="evidence" value="ECO:0007669"/>
    <property type="project" value="UniProtKB-KW"/>
</dbReference>
<evidence type="ECO:0000256" key="2">
    <source>
        <dbReference type="ARBA" id="ARBA00022475"/>
    </source>
</evidence>
<sequence>MLSVFETLGWLSRAQIWITIFDFELQGLCWSLKCILLGFLRRCPIIVINSLAIFDLFVIFSGKSNFSDSDSNTSKAVIAIDLASTKIASVCFMIYFSLIQKNHLNLINVIKEFETKWTDFLGKDVFRRRRRERWIYNSEFILLLLYIFSFTYYSFITSDEQDNNITNFIWFIALSLQIAIVDITALYMIGFINVFVMTLDKLPPEKLKLIHNFLFLKFLTDFFKVLKMINMVFGTALIGVLVIRLSEACITTYFLFVVTYDVPYDYIEYISLFMIAFCLWLIGNIYIMLKIATAGEYFQEKVADIFNKLATCLEVSGHNEKDLYNYANLNIKTVLLRNRHEHDAIKIGRICKIDRKLLFSALVILTSNFTICVQFRQFELHTAMETTYNTVLH</sequence>
<keyword evidence="6" id="KW-0675">Receptor</keyword>